<feature type="compositionally biased region" description="Basic and acidic residues" evidence="1">
    <location>
        <begin position="48"/>
        <end position="66"/>
    </location>
</feature>
<keyword evidence="3" id="KW-1185">Reference proteome</keyword>
<evidence type="ECO:0000313" key="3">
    <source>
        <dbReference type="Proteomes" id="UP000829194"/>
    </source>
</evidence>
<organism evidence="2 3">
    <name type="scientific">Lysobacter gummosus</name>
    <dbReference type="NCBI Taxonomy" id="262324"/>
    <lineage>
        <taxon>Bacteria</taxon>
        <taxon>Pseudomonadati</taxon>
        <taxon>Pseudomonadota</taxon>
        <taxon>Gammaproteobacteria</taxon>
        <taxon>Lysobacterales</taxon>
        <taxon>Lysobacteraceae</taxon>
        <taxon>Lysobacter</taxon>
    </lineage>
</organism>
<accession>A0ABY3XCF9</accession>
<evidence type="ECO:0000313" key="2">
    <source>
        <dbReference type="EMBL" id="UNP28897.1"/>
    </source>
</evidence>
<protein>
    <submittedName>
        <fullName evidence="2">Uncharacterized protein</fullName>
    </submittedName>
</protein>
<evidence type="ECO:0000256" key="1">
    <source>
        <dbReference type="SAM" id="MobiDB-lite"/>
    </source>
</evidence>
<gene>
    <name evidence="2" type="ORF">MOV92_20880</name>
</gene>
<dbReference type="EMBL" id="CP093547">
    <property type="protein sequence ID" value="UNP28897.1"/>
    <property type="molecule type" value="Genomic_DNA"/>
</dbReference>
<dbReference type="RefSeq" id="WP_057944441.1">
    <property type="nucleotide sequence ID" value="NZ_CP011131.1"/>
</dbReference>
<feature type="region of interest" description="Disordered" evidence="1">
    <location>
        <begin position="42"/>
        <end position="66"/>
    </location>
</feature>
<dbReference type="Proteomes" id="UP000829194">
    <property type="component" value="Chromosome"/>
</dbReference>
<sequence>MPGPSALATASRYLVFAVLIAVMLVKPVLAFASEAGELTPSAATALQHDSDRHADGQPQHDPDGCGDSRWHLSHCCAMQAALLPRIDLGLLAPATAQALPAHSTAFVPTPTVVPFRPPISA</sequence>
<name>A0ABY3XCF9_9GAMM</name>
<proteinExistence type="predicted"/>
<reference evidence="2 3" key="1">
    <citation type="submission" date="2022-03" db="EMBL/GenBank/DDBJ databases">
        <title>Complete genome sequence of Lysobacter capsici VKM B-2533 and Lysobacter gummosus 10.1.1, promising sources of lytic agents.</title>
        <authorList>
            <person name="Tarlachkov S.V."/>
            <person name="Kudryakova I.V."/>
            <person name="Afoshin A.S."/>
            <person name="Leontyevskaya E.A."/>
            <person name="Leontyevskaya N.V."/>
        </authorList>
    </citation>
    <scope>NUCLEOTIDE SEQUENCE [LARGE SCALE GENOMIC DNA]</scope>
    <source>
        <strain evidence="2 3">10.1.1</strain>
    </source>
</reference>